<dbReference type="PANTHER" id="PTHR37048">
    <property type="entry name" value="QUESTIONABLE PROTEIN"/>
    <property type="match status" value="1"/>
</dbReference>
<protein>
    <submittedName>
        <fullName evidence="1">Uncharacterized protein</fullName>
    </submittedName>
</protein>
<keyword evidence="2" id="KW-1185">Reference proteome</keyword>
<organism evidence="1 2">
    <name type="scientific">Cladonia borealis</name>
    <dbReference type="NCBI Taxonomy" id="184061"/>
    <lineage>
        <taxon>Eukaryota</taxon>
        <taxon>Fungi</taxon>
        <taxon>Dikarya</taxon>
        <taxon>Ascomycota</taxon>
        <taxon>Pezizomycotina</taxon>
        <taxon>Lecanoromycetes</taxon>
        <taxon>OSLEUM clade</taxon>
        <taxon>Lecanoromycetidae</taxon>
        <taxon>Lecanorales</taxon>
        <taxon>Lecanorineae</taxon>
        <taxon>Cladoniaceae</taxon>
        <taxon>Cladonia</taxon>
    </lineage>
</organism>
<reference evidence="1" key="1">
    <citation type="submission" date="2023-03" db="EMBL/GenBank/DDBJ databases">
        <title>Complete genome of Cladonia borealis.</title>
        <authorList>
            <person name="Park H."/>
        </authorList>
    </citation>
    <scope>NUCLEOTIDE SEQUENCE</scope>
    <source>
        <strain evidence="1">ANT050790</strain>
    </source>
</reference>
<accession>A0AA39R4U8</accession>
<comment type="caution">
    <text evidence="1">The sequence shown here is derived from an EMBL/GenBank/DDBJ whole genome shotgun (WGS) entry which is preliminary data.</text>
</comment>
<evidence type="ECO:0000313" key="2">
    <source>
        <dbReference type="Proteomes" id="UP001166286"/>
    </source>
</evidence>
<dbReference type="AlphaFoldDB" id="A0AA39R4U8"/>
<gene>
    <name evidence="1" type="ORF">JMJ35_002306</name>
</gene>
<dbReference type="PANTHER" id="PTHR37048:SF2">
    <property type="entry name" value="QUESTIONABLE PROTEIN"/>
    <property type="match status" value="1"/>
</dbReference>
<evidence type="ECO:0000313" key="1">
    <source>
        <dbReference type="EMBL" id="KAK0514927.1"/>
    </source>
</evidence>
<sequence>MSQSTTNETPGHAANHDTWLPAWQRNDKFYKIFAPYSRAKESISGRPLPELWDINNGCILWLPARAEIKDKIIPGTEIDRKKDGFFDHPVVVLKVALRSPTSALLTCAQMTSFGNRNLRQAKSDSDWRYYLPITPSAPHPDTGILLDLENEKEKRSMSENSHICLEGIFTLDFTAFRCYAEGQRADGYRQRLTKVSFDQLAQRLGIEPGIWIKTDTLWEHFEDYFELET</sequence>
<name>A0AA39R4U8_9LECA</name>
<dbReference type="EMBL" id="JAFEKC020000004">
    <property type="protein sequence ID" value="KAK0514927.1"/>
    <property type="molecule type" value="Genomic_DNA"/>
</dbReference>
<dbReference type="Proteomes" id="UP001166286">
    <property type="component" value="Unassembled WGS sequence"/>
</dbReference>
<proteinExistence type="predicted"/>